<proteinExistence type="predicted"/>
<evidence type="ECO:0000256" key="1">
    <source>
        <dbReference type="SAM" id="Phobius"/>
    </source>
</evidence>
<comment type="caution">
    <text evidence="3">The sequence shown here is derived from an EMBL/GenBank/DDBJ whole genome shotgun (WGS) entry which is preliminary data.</text>
</comment>
<dbReference type="AlphaFoldDB" id="A0A5B0Q6H6"/>
<dbReference type="Proteomes" id="UP000324748">
    <property type="component" value="Unassembled WGS sequence"/>
</dbReference>
<reference evidence="3 4" key="1">
    <citation type="submission" date="2019-05" db="EMBL/GenBank/DDBJ databases">
        <title>Emergence of the Ug99 lineage of the wheat stem rust pathogen through somatic hybridization.</title>
        <authorList>
            <person name="Li F."/>
            <person name="Upadhyaya N.M."/>
            <person name="Sperschneider J."/>
            <person name="Matny O."/>
            <person name="Nguyen-Phuc H."/>
            <person name="Mago R."/>
            <person name="Raley C."/>
            <person name="Miller M.E."/>
            <person name="Silverstein K.A.T."/>
            <person name="Henningsen E."/>
            <person name="Hirsch C.D."/>
            <person name="Visser B."/>
            <person name="Pretorius Z.A."/>
            <person name="Steffenson B.J."/>
            <person name="Schwessinger B."/>
            <person name="Dodds P.N."/>
            <person name="Figueroa M."/>
        </authorList>
    </citation>
    <scope>NUCLEOTIDE SEQUENCE [LARGE SCALE GENOMIC DNA]</scope>
    <source>
        <strain evidence="3">21-0</strain>
    </source>
</reference>
<feature type="transmembrane region" description="Helical" evidence="1">
    <location>
        <begin position="49"/>
        <end position="68"/>
    </location>
</feature>
<keyword evidence="1" id="KW-1133">Transmembrane helix</keyword>
<keyword evidence="1" id="KW-0472">Membrane</keyword>
<protein>
    <submittedName>
        <fullName evidence="3">Uncharacterized protein</fullName>
    </submittedName>
</protein>
<name>A0A5B0Q6H6_PUCGR</name>
<feature type="signal peptide" evidence="2">
    <location>
        <begin position="1"/>
        <end position="25"/>
    </location>
</feature>
<evidence type="ECO:0000313" key="3">
    <source>
        <dbReference type="EMBL" id="KAA1108778.1"/>
    </source>
</evidence>
<keyword evidence="2" id="KW-0732">Signal</keyword>
<organism evidence="3 4">
    <name type="scientific">Puccinia graminis f. sp. tritici</name>
    <dbReference type="NCBI Taxonomy" id="56615"/>
    <lineage>
        <taxon>Eukaryota</taxon>
        <taxon>Fungi</taxon>
        <taxon>Dikarya</taxon>
        <taxon>Basidiomycota</taxon>
        <taxon>Pucciniomycotina</taxon>
        <taxon>Pucciniomycetes</taxon>
        <taxon>Pucciniales</taxon>
        <taxon>Pucciniaceae</taxon>
        <taxon>Puccinia</taxon>
    </lineage>
</organism>
<sequence>MQSVIAILASSILMLLISGPMHAAAKNMICPNRDNSNGYCVQMDTGDELRIFFKILPLFVLSICIRIARADVDTRYNPPSPYHPQNPKYSRRNVPDIFLRLGLSRAMLSKHTCQRPQAVQVRHKLGITLHFYDRVYFPS</sequence>
<accession>A0A5B0Q6H6</accession>
<dbReference type="EMBL" id="VSWC01000028">
    <property type="protein sequence ID" value="KAA1108778.1"/>
    <property type="molecule type" value="Genomic_DNA"/>
</dbReference>
<evidence type="ECO:0000313" key="4">
    <source>
        <dbReference type="Proteomes" id="UP000324748"/>
    </source>
</evidence>
<keyword evidence="4" id="KW-1185">Reference proteome</keyword>
<feature type="chain" id="PRO_5023058186" evidence="2">
    <location>
        <begin position="26"/>
        <end position="139"/>
    </location>
</feature>
<gene>
    <name evidence="3" type="ORF">PGT21_025518</name>
</gene>
<evidence type="ECO:0000256" key="2">
    <source>
        <dbReference type="SAM" id="SignalP"/>
    </source>
</evidence>
<keyword evidence="1" id="KW-0812">Transmembrane</keyword>